<feature type="compositionally biased region" description="Low complexity" evidence="4">
    <location>
        <begin position="883"/>
        <end position="899"/>
    </location>
</feature>
<dbReference type="EMBL" id="KQ090095">
    <property type="protein sequence ID" value="KMT11254.1"/>
    <property type="molecule type" value="Genomic_DNA"/>
</dbReference>
<dbReference type="OrthoDB" id="408728at2759"/>
<dbReference type="PROSITE" id="PS50294">
    <property type="entry name" value="WD_REPEATS_REGION"/>
    <property type="match status" value="3"/>
</dbReference>
<protein>
    <submittedName>
        <fullName evidence="5">Uncharacterized protein</fullName>
    </submittedName>
</protein>
<dbReference type="Gene3D" id="2.130.10.10">
    <property type="entry name" value="YVTN repeat-like/Quinoprotein amine dehydrogenase"/>
    <property type="match status" value="1"/>
</dbReference>
<dbReference type="KEGG" id="bvg:104893465"/>
<dbReference type="Proteomes" id="UP000035740">
    <property type="component" value="Chromosome 5"/>
</dbReference>
<dbReference type="InterPro" id="IPR020472">
    <property type="entry name" value="WD40_PAC1"/>
</dbReference>
<dbReference type="PRINTS" id="PR00320">
    <property type="entry name" value="GPROTEINBRPT"/>
</dbReference>
<dbReference type="eggNOG" id="KOG0283">
    <property type="taxonomic scope" value="Eukaryota"/>
</dbReference>
<dbReference type="OMA" id="MYSTEDC"/>
<proteinExistence type="predicted"/>
<feature type="region of interest" description="Disordered" evidence="4">
    <location>
        <begin position="827"/>
        <end position="971"/>
    </location>
</feature>
<evidence type="ECO:0000256" key="1">
    <source>
        <dbReference type="ARBA" id="ARBA00022574"/>
    </source>
</evidence>
<feature type="repeat" description="WD" evidence="3">
    <location>
        <begin position="620"/>
        <end position="654"/>
    </location>
</feature>
<dbReference type="PANTHER" id="PTHR14221:SF41">
    <property type="entry name" value="TRANSDUCIN_WD40 REPEAT-LIKE SUPERFAMILY PROTEIN"/>
    <property type="match status" value="1"/>
</dbReference>
<dbReference type="AlphaFoldDB" id="A0A0J8CGL2"/>
<keyword evidence="2" id="KW-0677">Repeat</keyword>
<dbReference type="Pfam" id="PF00400">
    <property type="entry name" value="WD40"/>
    <property type="match status" value="4"/>
</dbReference>
<dbReference type="PROSITE" id="PS50082">
    <property type="entry name" value="WD_REPEATS_2"/>
    <property type="match status" value="4"/>
</dbReference>
<feature type="compositionally biased region" description="Basic residues" evidence="4">
    <location>
        <begin position="260"/>
        <end position="276"/>
    </location>
</feature>
<keyword evidence="1 3" id="KW-0853">WD repeat</keyword>
<feature type="compositionally biased region" description="Low complexity" evidence="4">
    <location>
        <begin position="912"/>
        <end position="921"/>
    </location>
</feature>
<evidence type="ECO:0000256" key="3">
    <source>
        <dbReference type="PROSITE-ProRule" id="PRU00221"/>
    </source>
</evidence>
<evidence type="ECO:0000256" key="4">
    <source>
        <dbReference type="SAM" id="MobiDB-lite"/>
    </source>
</evidence>
<dbReference type="CDD" id="cd00200">
    <property type="entry name" value="WD40"/>
    <property type="match status" value="1"/>
</dbReference>
<dbReference type="InterPro" id="IPR001680">
    <property type="entry name" value="WD40_rpt"/>
</dbReference>
<organism evidence="5 6">
    <name type="scientific">Beta vulgaris subsp. vulgaris</name>
    <name type="common">Beet</name>
    <dbReference type="NCBI Taxonomy" id="3555"/>
    <lineage>
        <taxon>Eukaryota</taxon>
        <taxon>Viridiplantae</taxon>
        <taxon>Streptophyta</taxon>
        <taxon>Embryophyta</taxon>
        <taxon>Tracheophyta</taxon>
        <taxon>Spermatophyta</taxon>
        <taxon>Magnoliopsida</taxon>
        <taxon>eudicotyledons</taxon>
        <taxon>Gunneridae</taxon>
        <taxon>Pentapetalae</taxon>
        <taxon>Caryophyllales</taxon>
        <taxon>Chenopodiaceae</taxon>
        <taxon>Betoideae</taxon>
        <taxon>Beta</taxon>
    </lineage>
</organism>
<evidence type="ECO:0000256" key="2">
    <source>
        <dbReference type="ARBA" id="ARBA00022737"/>
    </source>
</evidence>
<feature type="repeat" description="WD" evidence="3">
    <location>
        <begin position="766"/>
        <end position="796"/>
    </location>
</feature>
<reference evidence="5 6" key="1">
    <citation type="journal article" date="2014" name="Nature">
        <title>The genome of the recently domesticated crop plant sugar beet (Beta vulgaris).</title>
        <authorList>
            <person name="Dohm J.C."/>
            <person name="Minoche A.E."/>
            <person name="Holtgrawe D."/>
            <person name="Capella-Gutierrez S."/>
            <person name="Zakrzewski F."/>
            <person name="Tafer H."/>
            <person name="Rupp O."/>
            <person name="Sorensen T.R."/>
            <person name="Stracke R."/>
            <person name="Reinhardt R."/>
            <person name="Goesmann A."/>
            <person name="Kraft T."/>
            <person name="Schulz B."/>
            <person name="Stadler P.F."/>
            <person name="Schmidt T."/>
            <person name="Gabaldon T."/>
            <person name="Lehrach H."/>
            <person name="Weisshaar B."/>
            <person name="Himmelbauer H."/>
        </authorList>
    </citation>
    <scope>NUCLEOTIDE SEQUENCE [LARGE SCALE GENOMIC DNA]</scope>
    <source>
        <tissue evidence="5">Taproot</tissue>
    </source>
</reference>
<dbReference type="InterPro" id="IPR015943">
    <property type="entry name" value="WD40/YVTN_repeat-like_dom_sf"/>
</dbReference>
<accession>A0A0J8CGL2</accession>
<feature type="region of interest" description="Disordered" evidence="4">
    <location>
        <begin position="242"/>
        <end position="283"/>
    </location>
</feature>
<feature type="compositionally biased region" description="Basic and acidic residues" evidence="4">
    <location>
        <begin position="156"/>
        <end position="183"/>
    </location>
</feature>
<feature type="compositionally biased region" description="Pro residues" evidence="4">
    <location>
        <begin position="141"/>
        <end position="150"/>
    </location>
</feature>
<dbReference type="Gramene" id="KMT11254">
    <property type="protein sequence ID" value="KMT11254"/>
    <property type="gene ID" value="BVRB_5g110220"/>
</dbReference>
<feature type="region of interest" description="Disordered" evidence="4">
    <location>
        <begin position="134"/>
        <end position="190"/>
    </location>
</feature>
<feature type="repeat" description="WD" evidence="3">
    <location>
        <begin position="579"/>
        <end position="620"/>
    </location>
</feature>
<dbReference type="SUPFAM" id="SSF50978">
    <property type="entry name" value="WD40 repeat-like"/>
    <property type="match status" value="1"/>
</dbReference>
<dbReference type="InterPro" id="IPR036322">
    <property type="entry name" value="WD40_repeat_dom_sf"/>
</dbReference>
<feature type="region of interest" description="Disordered" evidence="4">
    <location>
        <begin position="1"/>
        <end position="20"/>
    </location>
</feature>
<dbReference type="PROSITE" id="PS00678">
    <property type="entry name" value="WD_REPEATS_1"/>
    <property type="match status" value="2"/>
</dbReference>
<keyword evidence="6" id="KW-1185">Reference proteome</keyword>
<evidence type="ECO:0000313" key="6">
    <source>
        <dbReference type="Proteomes" id="UP000035740"/>
    </source>
</evidence>
<feature type="region of interest" description="Disordered" evidence="4">
    <location>
        <begin position="38"/>
        <end position="93"/>
    </location>
</feature>
<feature type="compositionally biased region" description="Polar residues" evidence="4">
    <location>
        <begin position="242"/>
        <end position="251"/>
    </location>
</feature>
<feature type="compositionally biased region" description="Low complexity" evidence="4">
    <location>
        <begin position="59"/>
        <end position="73"/>
    </location>
</feature>
<dbReference type="InterPro" id="IPR040324">
    <property type="entry name" value="WDR44/Dgr2"/>
</dbReference>
<sequence length="1033" mass="114079">METKRTMTMNWDGLGSHDDEDDDFFDSNNRISAVVPLDMLAGPSDDSSDDEEFEDPRMSFASVISSSSSEGGSQPMNVLGPTPPLPPPSNEEYDIWTAAPTSIQERRRRLLQGMGLNSSKELVRLRTMTMSKKFTAAGGTPPLPPAPAPSPVGAKGTEEKEEKVVSPKINNEDHTNDQIEDHSTASPSPDASFILVRSRSDGDIDPFSIETKRRKEHLIGDISKQRLTRTLSTFVPFNTFCNPSDITPNDSNHSEDASKHNRKSSAKIGKKARSKQPKSSMVANGGEQLGAFFLIKNLDTGKEFVVKEFAEDGMWNRLSDLQTGKQMTMEEFEKSVGYSPVVKELMRRENRRRHSSVDSSGAALERKTSVNAYLSKSFRYSKRRGVSFLKNINKVANSVTGLGGATAEKEQHPLPSNPVPVPVPVPIPADPQKGGKNSANQNNEWVRVRTQGKTYKELTALRLCQEIQAHQGSIWTIKFNFDGRYLATAGEDKVIHVWEVQQCEIASLRPLEESANSTPVHPIFCPSPDRDKPPLPPDLSTLEKKKKGRSGSRRGCSMPEYVQLPETVFALSNEPVCSFEGHLDDVLDLSWSRSQLYLLSSSMDKTVRLWDLETKACLKLFAHNDYVTCIQFNPVNDEYFISGSLDAKVRIWSVPGRRVVDWTDLHEMVTAASYTPDGQGAAVGSHKGNCRMYSITDGKLNQTIQFDIQSKKKGTPKKITGFEFNSENPNEVLVTSADSRIRIYDGSDVIQKFRGFRNTSSQIAASFSPDGKYVICGSEDSNVYVWKREEHRNGKTKTITDTSSYEHFQCKDVSVAIPWPGSVKFDPPTIQLHSKKNTKKALASATSSPKKEDSNKNNKSQLPPLPNHKKNNNAGEKTVNHDSNMSNSNNQENASSSSNNKDDYDNNKNNHRSNNNNNSENIVDGEKAPDSPEADPAQISRTDSGIDDSFNSSSGRSIRYGDSPSISSNHSASPSWASGWSWFDGGASHGSDTMQARAWGLVIVTAGLGGEIRAYQNLGVPVKVGRQSNLFMT</sequence>
<feature type="compositionally biased region" description="Polar residues" evidence="4">
    <location>
        <begin position="939"/>
        <end position="956"/>
    </location>
</feature>
<dbReference type="SMART" id="SM00320">
    <property type="entry name" value="WD40"/>
    <property type="match status" value="6"/>
</dbReference>
<feature type="repeat" description="WD" evidence="3">
    <location>
        <begin position="467"/>
        <end position="508"/>
    </location>
</feature>
<dbReference type="PANTHER" id="PTHR14221">
    <property type="entry name" value="WD REPEAT DOMAIN 44"/>
    <property type="match status" value="1"/>
</dbReference>
<evidence type="ECO:0000313" key="5">
    <source>
        <dbReference type="EMBL" id="KMT11254.1"/>
    </source>
</evidence>
<feature type="region of interest" description="Disordered" evidence="4">
    <location>
        <begin position="516"/>
        <end position="556"/>
    </location>
</feature>
<dbReference type="InterPro" id="IPR019775">
    <property type="entry name" value="WD40_repeat_CS"/>
</dbReference>
<gene>
    <name evidence="5" type="ORF">BVRB_5g110220</name>
</gene>
<name>A0A0J8CGL2_BETVV</name>